<organism evidence="2 3">
    <name type="scientific">Psychromicrobium lacuslunae</name>
    <dbReference type="NCBI Taxonomy" id="1618207"/>
    <lineage>
        <taxon>Bacteria</taxon>
        <taxon>Bacillati</taxon>
        <taxon>Actinomycetota</taxon>
        <taxon>Actinomycetes</taxon>
        <taxon>Micrococcales</taxon>
        <taxon>Micrococcaceae</taxon>
        <taxon>Psychromicrobium</taxon>
    </lineage>
</organism>
<evidence type="ECO:0000313" key="3">
    <source>
        <dbReference type="Proteomes" id="UP000061839"/>
    </source>
</evidence>
<protein>
    <recommendedName>
        <fullName evidence="1">ER-bound oxygenase mpaB/mpaB'/Rubber oxygenase catalytic domain-containing protein</fullName>
    </recommendedName>
</protein>
<sequence length="300" mass="33904">MPHFFRRWQDELKRTFTGHPQSRPEWVEELAEGDDAGFLLPSSAVWTVHSSMTTIVAGVRALLMQALHPGALAGVWDHSRFREDPLGRLAGTIRWIFTVTYGSTAAARGASQWVIRLHEAVRGEFVDGHGLSRSYSANDPELLSWVHIAFTDAFLSSYQHYGSTQVPADDYVREWSVAGELMEVPEPPLNETEMRARLHQFYLDGELRFDHRVAEVVAFIRKPPLPASQRLGYRIIFAAAVESLEPQFRELLGLRRARWPWLVRQGVRAVLAIIGLALGKVGPSEQAARRRLERLSLSDS</sequence>
<dbReference type="EMBL" id="CP011005">
    <property type="protein sequence ID" value="AJT42556.1"/>
    <property type="molecule type" value="Genomic_DNA"/>
</dbReference>
<dbReference type="KEGG" id="ari:UM93_15625"/>
<dbReference type="HOGENOM" id="CLU_059206_0_0_11"/>
<feature type="domain" description="ER-bound oxygenase mpaB/mpaB'/Rubber oxygenase catalytic" evidence="1">
    <location>
        <begin position="46"/>
        <end position="269"/>
    </location>
</feature>
<dbReference type="PATRIC" id="fig|1618207.4.peg.3180"/>
<dbReference type="OrthoDB" id="108890at2"/>
<dbReference type="InterPro" id="IPR018713">
    <property type="entry name" value="MPAB/Lcp_cat_dom"/>
</dbReference>
<dbReference type="RefSeq" id="WP_045076427.1">
    <property type="nucleotide sequence ID" value="NZ_CP011005.1"/>
</dbReference>
<dbReference type="STRING" id="1618207.UM93_15625"/>
<evidence type="ECO:0000259" key="1">
    <source>
        <dbReference type="Pfam" id="PF09995"/>
    </source>
</evidence>
<proteinExistence type="predicted"/>
<accession>A0A0D4C2I0</accession>
<reference evidence="2 3" key="1">
    <citation type="journal article" date="2015" name="Genome Announc.">
        <title>Complete Genome Sequencing of Protease-Producing Novel Arthrobacter sp. Strain IHBB 11108 Using PacBio Single-Molecule Real-Time Sequencing Technology.</title>
        <authorList>
            <person name="Kiran S."/>
            <person name="Swarnkar M.K."/>
            <person name="Pal M."/>
            <person name="Thakur R."/>
            <person name="Tewari R."/>
            <person name="Singh A.K."/>
            <person name="Gulati A."/>
        </authorList>
    </citation>
    <scope>NUCLEOTIDE SEQUENCE [LARGE SCALE GENOMIC DNA]</scope>
    <source>
        <strain evidence="2 3">IHBB 11108</strain>
    </source>
</reference>
<keyword evidence="3" id="KW-1185">Reference proteome</keyword>
<evidence type="ECO:0000313" key="2">
    <source>
        <dbReference type="EMBL" id="AJT42556.1"/>
    </source>
</evidence>
<dbReference type="Pfam" id="PF09995">
    <property type="entry name" value="MPAB_Lcp_cat"/>
    <property type="match status" value="1"/>
</dbReference>
<dbReference type="PANTHER" id="PTHR36151">
    <property type="entry name" value="BLR2777 PROTEIN"/>
    <property type="match status" value="1"/>
</dbReference>
<dbReference type="PANTHER" id="PTHR36151:SF3">
    <property type="entry name" value="ER-BOUND OXYGENASE MPAB_MPAB'_RUBBER OXYGENASE CATALYTIC DOMAIN-CONTAINING PROTEIN"/>
    <property type="match status" value="1"/>
</dbReference>
<dbReference type="AlphaFoldDB" id="A0A0D4C2I0"/>
<gene>
    <name evidence="2" type="ORF">UM93_15625</name>
</gene>
<dbReference type="Proteomes" id="UP000061839">
    <property type="component" value="Chromosome"/>
</dbReference>
<name>A0A0D4C2I0_9MICC</name>
<dbReference type="GO" id="GO:0016491">
    <property type="term" value="F:oxidoreductase activity"/>
    <property type="evidence" value="ECO:0007669"/>
    <property type="project" value="InterPro"/>
</dbReference>